<dbReference type="OrthoDB" id="2690066at2759"/>
<reference evidence="2" key="1">
    <citation type="submission" date="2019-01" db="EMBL/GenBank/DDBJ databases">
        <title>Draft genome sequences of three monokaryotic isolates of the white-rot basidiomycete fungus Dichomitus squalens.</title>
        <authorList>
            <consortium name="DOE Joint Genome Institute"/>
            <person name="Lopez S.C."/>
            <person name="Andreopoulos B."/>
            <person name="Pangilinan J."/>
            <person name="Lipzen A."/>
            <person name="Riley R."/>
            <person name="Ahrendt S."/>
            <person name="Ng V."/>
            <person name="Barry K."/>
            <person name="Daum C."/>
            <person name="Grigoriev I.V."/>
            <person name="Hilden K.S."/>
            <person name="Makela M.R."/>
            <person name="de Vries R.P."/>
        </authorList>
    </citation>
    <scope>NUCLEOTIDE SEQUENCE [LARGE SCALE GENOMIC DNA]</scope>
    <source>
        <strain evidence="2">OM18370.1</strain>
    </source>
</reference>
<dbReference type="EMBL" id="ML143418">
    <property type="protein sequence ID" value="TBU28872.1"/>
    <property type="molecule type" value="Genomic_DNA"/>
</dbReference>
<feature type="compositionally biased region" description="Polar residues" evidence="1">
    <location>
        <begin position="286"/>
        <end position="306"/>
    </location>
</feature>
<feature type="region of interest" description="Disordered" evidence="1">
    <location>
        <begin position="1"/>
        <end position="26"/>
    </location>
</feature>
<dbReference type="AlphaFoldDB" id="A0A4Q9MQW2"/>
<proteinExistence type="predicted"/>
<feature type="compositionally biased region" description="Polar residues" evidence="1">
    <location>
        <begin position="480"/>
        <end position="500"/>
    </location>
</feature>
<feature type="compositionally biased region" description="Polar residues" evidence="1">
    <location>
        <begin position="80"/>
        <end position="99"/>
    </location>
</feature>
<feature type="region of interest" description="Disordered" evidence="1">
    <location>
        <begin position="439"/>
        <end position="684"/>
    </location>
</feature>
<feature type="region of interest" description="Disordered" evidence="1">
    <location>
        <begin position="115"/>
        <end position="416"/>
    </location>
</feature>
<accession>A0A4Q9MQW2</accession>
<sequence>MLPKSPAPASFARPQRVEQTEPENRGSMLRASILESALELGVGSSRTVANWMFNPVEEGDEEEVLDNQGIVSQSLTYASTATSEESNLSAGLTQPQRTQPGAGILINANANGSKDALSLDTSAQYSQRNGLSPARGTPDPTQRTLQFDLRATPEPRAISPAPSAQPQGSLLKGRNKLRKPNKDGYESDGGYVSESGKSKKEREKKEKKEKKEKEKEKKSKKKGTDKDGEGEEGATDYESDGGHLSEASAKRKKSKKEKKEKEKKEKDKSKSKSADSPATDYETDKGYSSSFSKALSRKQSSVTSPVSGDESDGGYLSESSKKRRFFRLNSKSRKKQDSLDSSQDQPPPVPALPDLTLPIHEKWRRANSPIPPDAFSDVRPSVETFNSMDTSTSADTSITAGTSSTTIESDETRHSVVSHDGLTKAFADAESVRSPSIDFLSSFRRPGAGSPLSPSKFNPFHYGQRPGSPPSPKSRADPTLSPSKSARSRPQISAPNTTSLAPKHVPVPLTLTPPTPTSHTHPSPDPDYVLVTPNPSTPTAAADSTSANAATAPPPPSPTLVRPKVLAYYDLPPPSPPPRGPLPDVPSDISRSTSPSWSVMDSSPARFPRSAPADTNDPRNAQRRNIPIASPVDRPNTAAHPFSQDVPIVAQPVPPVQRGRVSPFPTAPVLPREQTRPLMRQTSKVTREAVNRVLNQNMPASASPYPNGHGRWPSNEVRVEAPPASAQPYFAGDSRWPSRPTDQLGVRWAPRSASAMDTRRPQEGDGTDSDDGRSWLVYDDEEVEEGKAGISNESLSVPNTRPASTEPPEPSPDVNAILAGFRAQRDAEAAARQDRARSTKTDTTSKHDTVAGIVAGYERDTVYLDAEEGGGDRSSVWSDANSRYSFLDDERSAEIRAKFVKRVEAMYGKELVPPVPRLDQSLSSRGG</sequence>
<feature type="compositionally biased region" description="Basic and acidic residues" evidence="1">
    <location>
        <begin position="196"/>
        <end position="227"/>
    </location>
</feature>
<feature type="region of interest" description="Disordered" evidence="1">
    <location>
        <begin position="80"/>
        <end position="101"/>
    </location>
</feature>
<evidence type="ECO:0000256" key="1">
    <source>
        <dbReference type="SAM" id="MobiDB-lite"/>
    </source>
</evidence>
<feature type="compositionally biased region" description="Pro residues" evidence="1">
    <location>
        <begin position="571"/>
        <end position="584"/>
    </location>
</feature>
<feature type="compositionally biased region" description="Basic and acidic residues" evidence="1">
    <location>
        <begin position="823"/>
        <end position="849"/>
    </location>
</feature>
<feature type="compositionally biased region" description="Acidic residues" evidence="1">
    <location>
        <begin position="228"/>
        <end position="239"/>
    </location>
</feature>
<gene>
    <name evidence="2" type="ORF">BD311DRAFT_838057</name>
</gene>
<feature type="compositionally biased region" description="Polar residues" evidence="1">
    <location>
        <begin position="589"/>
        <end position="601"/>
    </location>
</feature>
<protein>
    <submittedName>
        <fullName evidence="2">Uncharacterized protein</fullName>
    </submittedName>
</protein>
<feature type="compositionally biased region" description="Basic residues" evidence="1">
    <location>
        <begin position="321"/>
        <end position="334"/>
    </location>
</feature>
<feature type="compositionally biased region" description="Polar residues" evidence="1">
    <location>
        <begin position="791"/>
        <end position="803"/>
    </location>
</feature>
<dbReference type="Proteomes" id="UP000292957">
    <property type="component" value="Unassembled WGS sequence"/>
</dbReference>
<feature type="compositionally biased region" description="Polar residues" evidence="1">
    <location>
        <begin position="119"/>
        <end position="130"/>
    </location>
</feature>
<organism evidence="2">
    <name type="scientific">Dichomitus squalens</name>
    <dbReference type="NCBI Taxonomy" id="114155"/>
    <lineage>
        <taxon>Eukaryota</taxon>
        <taxon>Fungi</taxon>
        <taxon>Dikarya</taxon>
        <taxon>Basidiomycota</taxon>
        <taxon>Agaricomycotina</taxon>
        <taxon>Agaricomycetes</taxon>
        <taxon>Polyporales</taxon>
        <taxon>Polyporaceae</taxon>
        <taxon>Dichomitus</taxon>
    </lineage>
</organism>
<evidence type="ECO:0000313" key="2">
    <source>
        <dbReference type="EMBL" id="TBU28872.1"/>
    </source>
</evidence>
<feature type="compositionally biased region" description="Basic and acidic residues" evidence="1">
    <location>
        <begin position="15"/>
        <end position="24"/>
    </location>
</feature>
<feature type="compositionally biased region" description="Low complexity" evidence="1">
    <location>
        <begin position="387"/>
        <end position="407"/>
    </location>
</feature>
<feature type="compositionally biased region" description="Basic and acidic residues" evidence="1">
    <location>
        <begin position="257"/>
        <end position="273"/>
    </location>
</feature>
<name>A0A4Q9MQW2_9APHY</name>
<feature type="region of interest" description="Disordered" evidence="1">
    <location>
        <begin position="697"/>
        <end position="852"/>
    </location>
</feature>
<feature type="compositionally biased region" description="Low complexity" evidence="1">
    <location>
        <begin position="532"/>
        <end position="551"/>
    </location>
</feature>